<dbReference type="AlphaFoldDB" id="A0A6H5IMW7"/>
<keyword evidence="6" id="KW-1185">Reference proteome</keyword>
<dbReference type="Pfam" id="PF14728">
    <property type="entry name" value="PTHB1_GAE"/>
    <property type="match status" value="1"/>
</dbReference>
<gene>
    <name evidence="5" type="ORF">TBRA_LOCUS10312</name>
</gene>
<dbReference type="InterPro" id="IPR026511">
    <property type="entry name" value="PTHB1"/>
</dbReference>
<feature type="non-terminal residue" evidence="5">
    <location>
        <position position="1"/>
    </location>
</feature>
<evidence type="ECO:0008006" key="7">
    <source>
        <dbReference type="Google" id="ProtNLM"/>
    </source>
</evidence>
<dbReference type="InterPro" id="IPR028074">
    <property type="entry name" value="PHTB1_GAE_dom"/>
</dbReference>
<dbReference type="EMBL" id="CADCXV010000912">
    <property type="protein sequence ID" value="CAB0038533.1"/>
    <property type="molecule type" value="Genomic_DNA"/>
</dbReference>
<dbReference type="InterPro" id="IPR055362">
    <property type="entry name" value="PTHB1_pf_dom"/>
</dbReference>
<evidence type="ECO:0000313" key="5">
    <source>
        <dbReference type="EMBL" id="CAB0038533.1"/>
    </source>
</evidence>
<feature type="region of interest" description="Disordered" evidence="1">
    <location>
        <begin position="589"/>
        <end position="664"/>
    </location>
</feature>
<evidence type="ECO:0000259" key="3">
    <source>
        <dbReference type="Pfam" id="PF14728"/>
    </source>
</evidence>
<dbReference type="GO" id="GO:0016020">
    <property type="term" value="C:membrane"/>
    <property type="evidence" value="ECO:0007669"/>
    <property type="project" value="TreeGrafter"/>
</dbReference>
<evidence type="ECO:0000256" key="1">
    <source>
        <dbReference type="SAM" id="MobiDB-lite"/>
    </source>
</evidence>
<dbReference type="OrthoDB" id="10262646at2759"/>
<sequence length="664" mass="73332">DRCSLKVVYEHHLKRFPASLVVGPFGGVGGRDFLCVQCLDGSLLFYEQEVFTFARTLKARLLPEPMIYVAKNDVFVTLGSDWSLECYRYQNIAEVGRKDDAAAPAASESNNRRAAATDSAPVVRPDWNYNLGEAVIGLSAVTLSSFEVGIVVLGERTLYCFGDAGTSIKFSKRLAFNPLCFFAYIIEPDGKLMEMLVADTNTMMIYESTTLKWTAQLPFTPVAVARARLKNLDGAIVALSEEGRLEVCYLGTEPTLFVAPPVNRRGFDYVAAERELLEMRHLLKEEAAGGGAAGGADALLDEAMLEAELSIQVYVSPELLPMQASPSRFSSSLDDNNEENKARQSSMCKISLELASYTSLRDVQVILEVEAPLKLSDDFLHYPTLRDKHSRDIFVYLGATSDCVALESRVQIVASYENESDQTRVVYKQIQLPARLLLKPMPPESTAQHVITIKSSESVLGFSQLFPEFVGDSQSRQMTNSVGIEQVATGSLVSVSSGLMQNRYRLQSSDPLALPLVLQQLLQRLEDKSSSAKVANLKLSSTLAQQHLQLLYDRLDACFETRLDIKAAMVSRLGRDHGYGASNADASFAAGARRRRERRQLRSRPSQTRLFLHQVRDAGRSGKAQEAPEHDAGAADGQQRRARGVPGRGVVDRSRPRPKITFLQ</sequence>
<dbReference type="PANTHER" id="PTHR20991:SF0">
    <property type="entry name" value="PROTEIN PTHB1"/>
    <property type="match status" value="1"/>
</dbReference>
<feature type="domain" description="PTHB1 GAE" evidence="3">
    <location>
        <begin position="344"/>
        <end position="428"/>
    </location>
</feature>
<evidence type="ECO:0000259" key="4">
    <source>
        <dbReference type="Pfam" id="PF23337"/>
    </source>
</evidence>
<dbReference type="Pfam" id="PF23337">
    <property type="entry name" value="PTHB1_pf"/>
    <property type="match status" value="1"/>
</dbReference>
<reference evidence="5 6" key="1">
    <citation type="submission" date="2020-02" db="EMBL/GenBank/DDBJ databases">
        <authorList>
            <person name="Ferguson B K."/>
        </authorList>
    </citation>
    <scope>NUCLEOTIDE SEQUENCE [LARGE SCALE GENOMIC DNA]</scope>
</reference>
<feature type="domain" description="PTHB1 platform" evidence="4">
    <location>
        <begin position="433"/>
        <end position="540"/>
    </location>
</feature>
<accession>A0A6H5IMW7</accession>
<evidence type="ECO:0000259" key="2">
    <source>
        <dbReference type="Pfam" id="PF14727"/>
    </source>
</evidence>
<feature type="domain" description="PTHB1 N-terminal" evidence="2">
    <location>
        <begin position="2"/>
        <end position="254"/>
    </location>
</feature>
<proteinExistence type="predicted"/>
<name>A0A6H5IMW7_9HYME</name>
<organism evidence="5 6">
    <name type="scientific">Trichogramma brassicae</name>
    <dbReference type="NCBI Taxonomy" id="86971"/>
    <lineage>
        <taxon>Eukaryota</taxon>
        <taxon>Metazoa</taxon>
        <taxon>Ecdysozoa</taxon>
        <taxon>Arthropoda</taxon>
        <taxon>Hexapoda</taxon>
        <taxon>Insecta</taxon>
        <taxon>Pterygota</taxon>
        <taxon>Neoptera</taxon>
        <taxon>Endopterygota</taxon>
        <taxon>Hymenoptera</taxon>
        <taxon>Apocrita</taxon>
        <taxon>Proctotrupomorpha</taxon>
        <taxon>Chalcidoidea</taxon>
        <taxon>Trichogrammatidae</taxon>
        <taxon>Trichogramma</taxon>
    </lineage>
</organism>
<feature type="compositionally biased region" description="Basic residues" evidence="1">
    <location>
        <begin position="592"/>
        <end position="602"/>
    </location>
</feature>
<dbReference type="Pfam" id="PF14727">
    <property type="entry name" value="PHTB1_N"/>
    <property type="match status" value="1"/>
</dbReference>
<dbReference type="InterPro" id="IPR028073">
    <property type="entry name" value="PHTB1_N_dom"/>
</dbReference>
<dbReference type="Proteomes" id="UP000479190">
    <property type="component" value="Unassembled WGS sequence"/>
</dbReference>
<dbReference type="PANTHER" id="PTHR20991">
    <property type="entry name" value="PARATHYROID HORMONE-RESPONSIVE B1 GENE"/>
    <property type="match status" value="1"/>
</dbReference>
<evidence type="ECO:0000313" key="6">
    <source>
        <dbReference type="Proteomes" id="UP000479190"/>
    </source>
</evidence>
<protein>
    <recommendedName>
        <fullName evidence="7">PTHB1 N-terminal domain-containing protein</fullName>
    </recommendedName>
</protein>
<dbReference type="GO" id="GO:0034464">
    <property type="term" value="C:BBSome"/>
    <property type="evidence" value="ECO:0007669"/>
    <property type="project" value="InterPro"/>
</dbReference>
<dbReference type="GO" id="GO:0060271">
    <property type="term" value="P:cilium assembly"/>
    <property type="evidence" value="ECO:0007669"/>
    <property type="project" value="TreeGrafter"/>
</dbReference>